<reference evidence="1 2" key="1">
    <citation type="journal article" date="2013" name="Genome Biol. Evol.">
        <title>Genomic makeup of the marine flavobacterium Nonlabens (Donghaeana) dokdonensis DSW-6 and identification of a novel class of rhodopsins.</title>
        <authorList>
            <person name="Kwon S.K."/>
            <person name="Kim B.K."/>
            <person name="Song J.Y."/>
            <person name="Kwak M.J."/>
            <person name="Lee C.H."/>
            <person name="Yoon J.H."/>
            <person name="Oh T.K."/>
            <person name="Kim J.F."/>
        </authorList>
    </citation>
    <scope>NUCLEOTIDE SEQUENCE [LARGE SCALE GENOMIC DNA]</scope>
    <source>
        <strain evidence="2">DSM 17205 / KCTC 12402 / DSW-6</strain>
    </source>
</reference>
<dbReference type="STRING" id="592029.DDD_3166"/>
<evidence type="ECO:0000313" key="2">
    <source>
        <dbReference type="Proteomes" id="UP000011173"/>
    </source>
</evidence>
<dbReference type="EMBL" id="CP001397">
    <property type="protein sequence ID" value="AGC78293.1"/>
    <property type="molecule type" value="Genomic_DNA"/>
</dbReference>
<organism evidence="1 2">
    <name type="scientific">Nonlabens dokdonensis (strain DSM 17205 / KCTC 12402 / DSW-6)</name>
    <name type="common">Donghaeana dokdonensis</name>
    <dbReference type="NCBI Taxonomy" id="592029"/>
    <lineage>
        <taxon>Bacteria</taxon>
        <taxon>Pseudomonadati</taxon>
        <taxon>Bacteroidota</taxon>
        <taxon>Flavobacteriia</taxon>
        <taxon>Flavobacteriales</taxon>
        <taxon>Flavobacteriaceae</taxon>
        <taxon>Nonlabens</taxon>
    </lineage>
</organism>
<evidence type="ECO:0000313" key="1">
    <source>
        <dbReference type="EMBL" id="AGC78293.1"/>
    </source>
</evidence>
<dbReference type="PATRIC" id="fig|592029.3.peg.3140"/>
<name>L7WH67_NONDD</name>
<dbReference type="AlphaFoldDB" id="L7WH67"/>
<sequence length="192" mass="22037">MILIVNEPKRVFVVIDIGTNKKSEFKCKLKGEITENRAKEIIDSKFDDNAKIKDGKLYFNNKKFKIITNADIDKAVISLIKKEKLGETKTTEVKIPSQNELKRIILSETKEGGKLDYFTEIKGKEYDGIQIKPGVFSTKLGVALYKWGRAAFDIGVNTLEDSYKIFGDFKGRELNQREKEYIKLGFNKELEK</sequence>
<gene>
    <name evidence="1" type="ordered locus">DDD_3166</name>
</gene>
<dbReference type="KEGG" id="ndo:DDD_3166"/>
<proteinExistence type="predicted"/>
<dbReference type="Proteomes" id="UP000011173">
    <property type="component" value="Chromosome"/>
</dbReference>
<accession>L7WH67</accession>
<dbReference type="HOGENOM" id="CLU_1413899_0_0_10"/>
<protein>
    <submittedName>
        <fullName evidence="1">Uncharacterized protein</fullName>
    </submittedName>
</protein>